<name>A0ABW2S1F7_9NOCA</name>
<keyword evidence="1" id="KW-1133">Transmembrane helix</keyword>
<protein>
    <recommendedName>
        <fullName evidence="4">Integral membrane protein</fullName>
    </recommendedName>
</protein>
<dbReference type="Proteomes" id="UP001596484">
    <property type="component" value="Unassembled WGS sequence"/>
</dbReference>
<proteinExistence type="predicted"/>
<keyword evidence="1" id="KW-0812">Transmembrane</keyword>
<feature type="transmembrane region" description="Helical" evidence="1">
    <location>
        <begin position="80"/>
        <end position="100"/>
    </location>
</feature>
<comment type="caution">
    <text evidence="2">The sequence shown here is derived from an EMBL/GenBank/DDBJ whole genome shotgun (WGS) entry which is preliminary data.</text>
</comment>
<keyword evidence="1" id="KW-0472">Membrane</keyword>
<dbReference type="RefSeq" id="WP_378406214.1">
    <property type="nucleotide sequence ID" value="NZ_JBHTCS010000017.1"/>
</dbReference>
<organism evidence="2 3">
    <name type="scientific">Rhodococcus daqingensis</name>
    <dbReference type="NCBI Taxonomy" id="2479363"/>
    <lineage>
        <taxon>Bacteria</taxon>
        <taxon>Bacillati</taxon>
        <taxon>Actinomycetota</taxon>
        <taxon>Actinomycetes</taxon>
        <taxon>Mycobacteriales</taxon>
        <taxon>Nocardiaceae</taxon>
        <taxon>Rhodococcus</taxon>
    </lineage>
</organism>
<accession>A0ABW2S1F7</accession>
<feature type="transmembrane region" description="Helical" evidence="1">
    <location>
        <begin position="112"/>
        <end position="135"/>
    </location>
</feature>
<evidence type="ECO:0008006" key="4">
    <source>
        <dbReference type="Google" id="ProtNLM"/>
    </source>
</evidence>
<feature type="transmembrane region" description="Helical" evidence="1">
    <location>
        <begin position="51"/>
        <end position="74"/>
    </location>
</feature>
<evidence type="ECO:0000256" key="1">
    <source>
        <dbReference type="SAM" id="Phobius"/>
    </source>
</evidence>
<sequence length="138" mass="13949">MDPILTIVVGVTLLTVVGIAFGGTFMLRVISGKQGANALQKTMFRAGHAHAGVLVTLGLVVALLTQVAGVSPGWSATGSILVLTSAIFVPTGFFLSVIGTEPERPNAWIRSVWIGFGVLVAGLIVAGIAVIAAGVGAL</sequence>
<feature type="transmembrane region" description="Helical" evidence="1">
    <location>
        <begin position="6"/>
        <end position="30"/>
    </location>
</feature>
<keyword evidence="3" id="KW-1185">Reference proteome</keyword>
<dbReference type="EMBL" id="JBHTCS010000017">
    <property type="protein sequence ID" value="MFC7449333.1"/>
    <property type="molecule type" value="Genomic_DNA"/>
</dbReference>
<evidence type="ECO:0000313" key="2">
    <source>
        <dbReference type="EMBL" id="MFC7449333.1"/>
    </source>
</evidence>
<reference evidence="3" key="1">
    <citation type="journal article" date="2019" name="Int. J. Syst. Evol. Microbiol.">
        <title>The Global Catalogue of Microorganisms (GCM) 10K type strain sequencing project: providing services to taxonomists for standard genome sequencing and annotation.</title>
        <authorList>
            <consortium name="The Broad Institute Genomics Platform"/>
            <consortium name="The Broad Institute Genome Sequencing Center for Infectious Disease"/>
            <person name="Wu L."/>
            <person name="Ma J."/>
        </authorList>
    </citation>
    <scope>NUCLEOTIDE SEQUENCE [LARGE SCALE GENOMIC DNA]</scope>
    <source>
        <strain evidence="3">ICMP 19430</strain>
    </source>
</reference>
<evidence type="ECO:0000313" key="3">
    <source>
        <dbReference type="Proteomes" id="UP001596484"/>
    </source>
</evidence>
<gene>
    <name evidence="2" type="ORF">ACFQS9_15670</name>
</gene>